<dbReference type="SUPFAM" id="SSF74863">
    <property type="entry name" value="Thiol:disulfide interchange protein DsbD, N-terminal domain (DsbD-alpha)"/>
    <property type="match status" value="1"/>
</dbReference>
<evidence type="ECO:0000256" key="6">
    <source>
        <dbReference type="ARBA" id="ARBA00023136"/>
    </source>
</evidence>
<proteinExistence type="predicted"/>
<dbReference type="GO" id="GO:0005886">
    <property type="term" value="C:plasma membrane"/>
    <property type="evidence" value="ECO:0007669"/>
    <property type="project" value="UniProtKB-SubCell"/>
</dbReference>
<dbReference type="Pfam" id="PF11412">
    <property type="entry name" value="DsbD_N"/>
    <property type="match status" value="1"/>
</dbReference>
<dbReference type="InterPro" id="IPR036249">
    <property type="entry name" value="Thioredoxin-like_sf"/>
</dbReference>
<evidence type="ECO:0000313" key="13">
    <source>
        <dbReference type="Proteomes" id="UP000287388"/>
    </source>
</evidence>
<evidence type="ECO:0000313" key="12">
    <source>
        <dbReference type="EMBL" id="QQB89574.1"/>
    </source>
</evidence>
<feature type="transmembrane region" description="Helical" evidence="8">
    <location>
        <begin position="378"/>
        <end position="401"/>
    </location>
</feature>
<evidence type="ECO:0000256" key="2">
    <source>
        <dbReference type="ARBA" id="ARBA00022475"/>
    </source>
</evidence>
<dbReference type="GO" id="GO:0017004">
    <property type="term" value="P:cytochrome complex assembly"/>
    <property type="evidence" value="ECO:0007669"/>
    <property type="project" value="UniProtKB-KW"/>
</dbReference>
<feature type="transmembrane region" description="Helical" evidence="8">
    <location>
        <begin position="413"/>
        <end position="431"/>
    </location>
</feature>
<keyword evidence="14" id="KW-1185">Reference proteome</keyword>
<evidence type="ECO:0000256" key="9">
    <source>
        <dbReference type="SAM" id="SignalP"/>
    </source>
</evidence>
<feature type="transmembrane region" description="Helical" evidence="8">
    <location>
        <begin position="216"/>
        <end position="245"/>
    </location>
</feature>
<dbReference type="PANTHER" id="PTHR32234:SF0">
    <property type="entry name" value="THIOL:DISULFIDE INTERCHANGE PROTEIN DSBD"/>
    <property type="match status" value="1"/>
</dbReference>
<reference evidence="12 14" key="2">
    <citation type="submission" date="2020-12" db="EMBL/GenBank/DDBJ databases">
        <title>FDA dAtabase for Regulatory Grade micrObial Sequences (FDA-ARGOS): Supporting development and validation of Infectious Disease Dx tests.</title>
        <authorList>
            <person name="Kerrigan L."/>
            <person name="Long C."/>
            <person name="Tallon L."/>
            <person name="Sadzewicz L."/>
            <person name="Zhao X."/>
            <person name="Boylan J."/>
            <person name="Ott S."/>
            <person name="Bowen H."/>
            <person name="Vavikolanu K."/>
            <person name="Mehta A."/>
            <person name="Aluvathingal J."/>
            <person name="Nadendla S."/>
            <person name="Yan Y."/>
            <person name="Sichtig H."/>
        </authorList>
    </citation>
    <scope>NUCLEOTIDE SEQUENCE [LARGE SCALE GENOMIC DNA]</scope>
    <source>
        <strain evidence="12 14">FDAARGOS_1026</strain>
    </source>
</reference>
<organism evidence="11 13">
    <name type="scientific">Brevundimonas diminuta</name>
    <name type="common">Pseudomonas diminuta</name>
    <dbReference type="NCBI Taxonomy" id="293"/>
    <lineage>
        <taxon>Bacteria</taxon>
        <taxon>Pseudomonadati</taxon>
        <taxon>Pseudomonadota</taxon>
        <taxon>Alphaproteobacteria</taxon>
        <taxon>Caulobacterales</taxon>
        <taxon>Caulobacteraceae</taxon>
        <taxon>Brevundimonas</taxon>
    </lineage>
</organism>
<dbReference type="Proteomes" id="UP000287388">
    <property type="component" value="Chromosome"/>
</dbReference>
<dbReference type="EC" id="1.8.1.8" evidence="11"/>
<keyword evidence="9" id="KW-0732">Signal</keyword>
<evidence type="ECO:0000256" key="8">
    <source>
        <dbReference type="SAM" id="Phobius"/>
    </source>
</evidence>
<keyword evidence="2" id="KW-1003">Cell membrane</keyword>
<gene>
    <name evidence="11" type="primary">dsbD</name>
    <name evidence="11" type="ORF">EQG53_01180</name>
    <name evidence="12" type="ORF">I6H83_03785</name>
</gene>
<keyword evidence="6 8" id="KW-0472">Membrane</keyword>
<name>A0A410NTD3_BREDI</name>
<feature type="transmembrane region" description="Helical" evidence="8">
    <location>
        <begin position="337"/>
        <end position="366"/>
    </location>
</feature>
<dbReference type="KEGG" id="bdm:EQG53_01180"/>
<keyword evidence="11" id="KW-0560">Oxidoreductase</keyword>
<reference evidence="11 13" key="1">
    <citation type="submission" date="2019-01" db="EMBL/GenBank/DDBJ databases">
        <title>Brevundimonas diminuta Genome sequencing and assembly.</title>
        <authorList>
            <person name="Chen H."/>
        </authorList>
    </citation>
    <scope>NUCLEOTIDE SEQUENCE [LARGE SCALE GENOMIC DNA]</scope>
    <source>
        <strain evidence="11">ATCC</strain>
        <strain evidence="13">ATCC(B) 19146</strain>
    </source>
</reference>
<dbReference type="CDD" id="cd02953">
    <property type="entry name" value="DsbDgamma"/>
    <property type="match status" value="1"/>
</dbReference>
<evidence type="ECO:0000313" key="14">
    <source>
        <dbReference type="Proteomes" id="UP000596117"/>
    </source>
</evidence>
<dbReference type="InterPro" id="IPR036929">
    <property type="entry name" value="DsbDN_sf"/>
</dbReference>
<dbReference type="Gene3D" id="3.40.30.10">
    <property type="entry name" value="Glutaredoxin"/>
    <property type="match status" value="1"/>
</dbReference>
<feature type="domain" description="Thioredoxin" evidence="10">
    <location>
        <begin position="502"/>
        <end position="630"/>
    </location>
</feature>
<evidence type="ECO:0000256" key="4">
    <source>
        <dbReference type="ARBA" id="ARBA00022748"/>
    </source>
</evidence>
<dbReference type="PROSITE" id="PS51352">
    <property type="entry name" value="THIOREDOXIN_2"/>
    <property type="match status" value="1"/>
</dbReference>
<dbReference type="GO" id="GO:0045454">
    <property type="term" value="P:cell redox homeostasis"/>
    <property type="evidence" value="ECO:0007669"/>
    <property type="project" value="TreeGrafter"/>
</dbReference>
<sequence>MAMRFFRRLLPAALALLSFALPGSALGQAPLSPDKAFALTVTREADGDLAFAWDIAPGHYLYRDHTVASTPGGKESLPLELAAGETKDDPGFGVVDVWHDAGRATLSAQTLTQAGEPTSVNITYQGCLEDSICYPPMTRTIDVPTRPQADVAAREADAQTAQAAAMLAIQAPGAAPAPETDERESAPSPVASSAAVTLDANPGFVDRLALQGGATWVLLAFFGFGVLLAFTPCVFPMYPILAGVIGRGVDGRGTRRGLMLSVAYVLGLSIAFALLGVAAAWSGQNLQMALQSVWAVGALAVVFVVLAASMFGGFELQLPSAWTSRLSRDGGDGRRSLPSAAGLGFVSALIVGPCVTAPLAGALLYIAQTGDVGLGAAALFFLGLGKGVPLIVFGTVGARFLPKAGPWMDRVKMLFGFIFLGMAWWLASRVLPPSATLAFGAALALGLAAALGLFQPLSPNLRNGVARVAGLAAATWGLLLLVGLSLGADDPWRPLEPLTRPAGLAAAAPIETAAVVLDQTALDRAVADAGARERPALVYFIADWCVSCKVIERTVFEDPAVIAGLSNTDLIKVDVTRSTPEARALLERHGVVGPPTMIFLSPSATEAPGSRLIGEMSAEDVASALQSAGAAA</sequence>
<dbReference type="Pfam" id="PF13899">
    <property type="entry name" value="Thioredoxin_7"/>
    <property type="match status" value="1"/>
</dbReference>
<evidence type="ECO:0000259" key="10">
    <source>
        <dbReference type="PROSITE" id="PS51352"/>
    </source>
</evidence>
<protein>
    <submittedName>
        <fullName evidence="11">Protein-disulfide reductase DsbD</fullName>
        <ecNumber evidence="11">1.8.1.8</ecNumber>
    </submittedName>
</protein>
<dbReference type="AlphaFoldDB" id="A0A410NTD3"/>
<dbReference type="NCBIfam" id="NF001419">
    <property type="entry name" value="PRK00293.1"/>
    <property type="match status" value="1"/>
</dbReference>
<keyword evidence="5 8" id="KW-1133">Transmembrane helix</keyword>
<accession>A0A410NTD3</accession>
<feature type="signal peptide" evidence="9">
    <location>
        <begin position="1"/>
        <end position="27"/>
    </location>
</feature>
<feature type="chain" id="PRO_5019098229" evidence="9">
    <location>
        <begin position="28"/>
        <end position="632"/>
    </location>
</feature>
<feature type="region of interest" description="Disordered" evidence="7">
    <location>
        <begin position="172"/>
        <end position="192"/>
    </location>
</feature>
<dbReference type="GO" id="GO:0047134">
    <property type="term" value="F:protein-disulfide reductase [NAD(P)H] activity"/>
    <property type="evidence" value="ECO:0007669"/>
    <property type="project" value="UniProtKB-EC"/>
</dbReference>
<evidence type="ECO:0000313" key="11">
    <source>
        <dbReference type="EMBL" id="QAT13078.1"/>
    </source>
</evidence>
<evidence type="ECO:0000256" key="3">
    <source>
        <dbReference type="ARBA" id="ARBA00022692"/>
    </source>
</evidence>
<dbReference type="PANTHER" id="PTHR32234">
    <property type="entry name" value="THIOL:DISULFIDE INTERCHANGE PROTEIN DSBD"/>
    <property type="match status" value="1"/>
</dbReference>
<evidence type="ECO:0000256" key="5">
    <source>
        <dbReference type="ARBA" id="ARBA00022989"/>
    </source>
</evidence>
<dbReference type="Gene3D" id="2.60.40.1250">
    <property type="entry name" value="Thiol:disulfide interchange protein DsbD, N-terminal domain"/>
    <property type="match status" value="1"/>
</dbReference>
<evidence type="ECO:0000256" key="7">
    <source>
        <dbReference type="SAM" id="MobiDB-lite"/>
    </source>
</evidence>
<feature type="transmembrane region" description="Helical" evidence="8">
    <location>
        <begin position="293"/>
        <end position="316"/>
    </location>
</feature>
<evidence type="ECO:0000256" key="1">
    <source>
        <dbReference type="ARBA" id="ARBA00004651"/>
    </source>
</evidence>
<dbReference type="EMBL" id="CP035093">
    <property type="protein sequence ID" value="QAT13078.1"/>
    <property type="molecule type" value="Genomic_DNA"/>
</dbReference>
<keyword evidence="4" id="KW-0201">Cytochrome c-type biogenesis</keyword>
<dbReference type="EMBL" id="CP066026">
    <property type="protein sequence ID" value="QQB89574.1"/>
    <property type="molecule type" value="Genomic_DNA"/>
</dbReference>
<feature type="transmembrane region" description="Helical" evidence="8">
    <location>
        <begin position="257"/>
        <end position="281"/>
    </location>
</feature>
<dbReference type="InterPro" id="IPR013766">
    <property type="entry name" value="Thioredoxin_domain"/>
</dbReference>
<dbReference type="InterPro" id="IPR035671">
    <property type="entry name" value="DsbD_gamma"/>
</dbReference>
<keyword evidence="3 8" id="KW-0812">Transmembrane</keyword>
<dbReference type="InterPro" id="IPR003834">
    <property type="entry name" value="Cyt_c_assmbl_TM_dom"/>
</dbReference>
<dbReference type="Proteomes" id="UP000596117">
    <property type="component" value="Chromosome"/>
</dbReference>
<dbReference type="SUPFAM" id="SSF52833">
    <property type="entry name" value="Thioredoxin-like"/>
    <property type="match status" value="1"/>
</dbReference>
<dbReference type="InterPro" id="IPR028250">
    <property type="entry name" value="DsbDN"/>
</dbReference>
<feature type="transmembrane region" description="Helical" evidence="8">
    <location>
        <begin position="437"/>
        <end position="454"/>
    </location>
</feature>
<comment type="subcellular location">
    <subcellularLocation>
        <location evidence="1">Cell membrane</location>
        <topology evidence="1">Multi-pass membrane protein</topology>
    </subcellularLocation>
</comment>
<feature type="transmembrane region" description="Helical" evidence="8">
    <location>
        <begin position="466"/>
        <end position="488"/>
    </location>
</feature>
<dbReference type="Pfam" id="PF02683">
    <property type="entry name" value="DsbD_TM"/>
    <property type="match status" value="1"/>
</dbReference>